<dbReference type="InParanoid" id="D8SKY6"/>
<dbReference type="InterPro" id="IPR055222">
    <property type="entry name" value="PRISE-like_Rossmann-fold"/>
</dbReference>
<dbReference type="PANTHER" id="PTHR32487">
    <property type="entry name" value="3-OXO-DELTA(4,5)-STEROID 5-BETA-REDUCTASE"/>
    <property type="match status" value="1"/>
</dbReference>
<dbReference type="STRING" id="88036.D8SKY6"/>
<dbReference type="Gene3D" id="3.40.50.720">
    <property type="entry name" value="NAD(P)-binding Rossmann-like Domain"/>
    <property type="match status" value="1"/>
</dbReference>
<evidence type="ECO:0000313" key="2">
    <source>
        <dbReference type="EMBL" id="EFJ15059.1"/>
    </source>
</evidence>
<dbReference type="PANTHER" id="PTHR32487:SF0">
    <property type="entry name" value="3-OXO-DELTA(4,5)-STEROID 5-BETA-REDUCTASE"/>
    <property type="match status" value="1"/>
</dbReference>
<dbReference type="OMA" id="RRNTWHY"/>
<dbReference type="Pfam" id="PF22917">
    <property type="entry name" value="PRISE"/>
    <property type="match status" value="1"/>
</dbReference>
<evidence type="ECO:0000313" key="3">
    <source>
        <dbReference type="Proteomes" id="UP000001514"/>
    </source>
</evidence>
<dbReference type="InterPro" id="IPR036291">
    <property type="entry name" value="NAD(P)-bd_dom_sf"/>
</dbReference>
<dbReference type="SUPFAM" id="SSF51735">
    <property type="entry name" value="NAD(P)-binding Rossmann-fold domains"/>
    <property type="match status" value="1"/>
</dbReference>
<reference evidence="2 3" key="1">
    <citation type="journal article" date="2011" name="Science">
        <title>The Selaginella genome identifies genetic changes associated with the evolution of vascular plants.</title>
        <authorList>
            <person name="Banks J.A."/>
            <person name="Nishiyama T."/>
            <person name="Hasebe M."/>
            <person name="Bowman J.L."/>
            <person name="Gribskov M."/>
            <person name="dePamphilis C."/>
            <person name="Albert V.A."/>
            <person name="Aono N."/>
            <person name="Aoyama T."/>
            <person name="Ambrose B.A."/>
            <person name="Ashton N.W."/>
            <person name="Axtell M.J."/>
            <person name="Barker E."/>
            <person name="Barker M.S."/>
            <person name="Bennetzen J.L."/>
            <person name="Bonawitz N.D."/>
            <person name="Chapple C."/>
            <person name="Cheng C."/>
            <person name="Correa L.G."/>
            <person name="Dacre M."/>
            <person name="DeBarry J."/>
            <person name="Dreyer I."/>
            <person name="Elias M."/>
            <person name="Engstrom E.M."/>
            <person name="Estelle M."/>
            <person name="Feng L."/>
            <person name="Finet C."/>
            <person name="Floyd S.K."/>
            <person name="Frommer W.B."/>
            <person name="Fujita T."/>
            <person name="Gramzow L."/>
            <person name="Gutensohn M."/>
            <person name="Harholt J."/>
            <person name="Hattori M."/>
            <person name="Heyl A."/>
            <person name="Hirai T."/>
            <person name="Hiwatashi Y."/>
            <person name="Ishikawa M."/>
            <person name="Iwata M."/>
            <person name="Karol K.G."/>
            <person name="Koehler B."/>
            <person name="Kolukisaoglu U."/>
            <person name="Kubo M."/>
            <person name="Kurata T."/>
            <person name="Lalonde S."/>
            <person name="Li K."/>
            <person name="Li Y."/>
            <person name="Litt A."/>
            <person name="Lyons E."/>
            <person name="Manning G."/>
            <person name="Maruyama T."/>
            <person name="Michael T.P."/>
            <person name="Mikami K."/>
            <person name="Miyazaki S."/>
            <person name="Morinaga S."/>
            <person name="Murata T."/>
            <person name="Mueller-Roeber B."/>
            <person name="Nelson D.R."/>
            <person name="Obara M."/>
            <person name="Oguri Y."/>
            <person name="Olmstead R.G."/>
            <person name="Onodera N."/>
            <person name="Petersen B.L."/>
            <person name="Pils B."/>
            <person name="Prigge M."/>
            <person name="Rensing S.A."/>
            <person name="Riano-Pachon D.M."/>
            <person name="Roberts A.W."/>
            <person name="Sato Y."/>
            <person name="Scheller H.V."/>
            <person name="Schulz B."/>
            <person name="Schulz C."/>
            <person name="Shakirov E.V."/>
            <person name="Shibagaki N."/>
            <person name="Shinohara N."/>
            <person name="Shippen D.E."/>
            <person name="Soerensen I."/>
            <person name="Sotooka R."/>
            <person name="Sugimoto N."/>
            <person name="Sugita M."/>
            <person name="Sumikawa N."/>
            <person name="Tanurdzic M."/>
            <person name="Theissen G."/>
            <person name="Ulvskov P."/>
            <person name="Wakazuki S."/>
            <person name="Weng J.K."/>
            <person name="Willats W.W."/>
            <person name="Wipf D."/>
            <person name="Wolf P.G."/>
            <person name="Yang L."/>
            <person name="Zimmer A.D."/>
            <person name="Zhu Q."/>
            <person name="Mitros T."/>
            <person name="Hellsten U."/>
            <person name="Loque D."/>
            <person name="Otillar R."/>
            <person name="Salamov A."/>
            <person name="Schmutz J."/>
            <person name="Shapiro H."/>
            <person name="Lindquist E."/>
            <person name="Lucas S."/>
            <person name="Rokhsar D."/>
            <person name="Grigoriev I.V."/>
        </authorList>
    </citation>
    <scope>NUCLEOTIDE SEQUENCE [LARGE SCALE GENOMIC DNA]</scope>
</reference>
<dbReference type="OrthoDB" id="1731983at2759"/>
<dbReference type="KEGG" id="smo:SELMODRAFT_234421"/>
<protein>
    <recommendedName>
        <fullName evidence="1">PRISE-like Rossmann-fold domain-containing protein</fullName>
    </recommendedName>
</protein>
<accession>D8SKY6</accession>
<keyword evidence="3" id="KW-1185">Reference proteome</keyword>
<feature type="domain" description="PRISE-like Rossmann-fold" evidence="1">
    <location>
        <begin position="62"/>
        <end position="363"/>
    </location>
</feature>
<dbReference type="EMBL" id="GL377625">
    <property type="protein sequence ID" value="EFJ15059.1"/>
    <property type="molecule type" value="Genomic_DNA"/>
</dbReference>
<name>D8SKY6_SELML</name>
<dbReference type="Proteomes" id="UP000001514">
    <property type="component" value="Unassembled WGS sequence"/>
</dbReference>
<evidence type="ECO:0000259" key="1">
    <source>
        <dbReference type="Pfam" id="PF22917"/>
    </source>
</evidence>
<organism evidence="3">
    <name type="scientific">Selaginella moellendorffii</name>
    <name type="common">Spikemoss</name>
    <dbReference type="NCBI Taxonomy" id="88036"/>
    <lineage>
        <taxon>Eukaryota</taxon>
        <taxon>Viridiplantae</taxon>
        <taxon>Streptophyta</taxon>
        <taxon>Embryophyta</taxon>
        <taxon>Tracheophyta</taxon>
        <taxon>Lycopodiopsida</taxon>
        <taxon>Selaginellales</taxon>
        <taxon>Selaginellaceae</taxon>
        <taxon>Selaginella</taxon>
    </lineage>
</organism>
<proteinExistence type="predicted"/>
<dbReference type="GO" id="GO:0016627">
    <property type="term" value="F:oxidoreductase activity, acting on the CH-CH group of donors"/>
    <property type="evidence" value="ECO:0007669"/>
    <property type="project" value="UniProtKB-ARBA"/>
</dbReference>
<dbReference type="Gramene" id="EFJ15059">
    <property type="protein sequence ID" value="EFJ15059"/>
    <property type="gene ID" value="SELMODRAFT_234421"/>
</dbReference>
<gene>
    <name evidence="2" type="ORF">SELMODRAFT_234421</name>
</gene>
<dbReference type="GO" id="GO:0016491">
    <property type="term" value="F:oxidoreductase activity"/>
    <property type="evidence" value="ECO:0000318"/>
    <property type="project" value="GO_Central"/>
</dbReference>
<sequence>MVEQKVALVAGATGLVGNSLLELLPKSQWKVYGLARRPRPSWFVNTGVEYIECDLLDRSDALRKVSRLTDVTHLFWVVWVHKSDGEEQGNCEANGSMLLNALEALLLNAKQLEHICLQTGSKHYIGPQSLWGKIDHGELPFVEDGPRLGVPNFYYTLEDIVYDAAKKKKGLTWSIHRPSVIFGFAPRNLINLVHAVAVYASICRQQGLPFVFPGHSEAWECKTDVSDAELIAEQQIWAATDARAKNQAFNVTNGDLVTWKELWHAVALKFDLQVPVYSGCPTSMEEILRDKQEVWEEMTRSNRLHATTNLRKVARILDEAFNFPFRLVSSNSKCREFGFNGSRDTEASLTRVIDRMRAARIIP</sequence>
<dbReference type="CDD" id="cd08948">
    <property type="entry name" value="5beta-POR_like_SDR_a"/>
    <property type="match status" value="1"/>
</dbReference>
<dbReference type="AlphaFoldDB" id="D8SKY6"/>
<dbReference type="HOGENOM" id="CLU_030125_0_1_1"/>
<dbReference type="eggNOG" id="ENOG502QSRH">
    <property type="taxonomic scope" value="Eukaryota"/>
</dbReference>